<sequence>MHEIARELRQNTDATEVWRLLLMRDPQRPDAEILRENIREAWRERRRLKVEWYSELNPWVAQLAEERRAASPDVRPPAPPGVSTEVWDAMLDDIDGEIR</sequence>
<evidence type="ECO:0000313" key="1">
    <source>
        <dbReference type="EMBL" id="GGR84315.1"/>
    </source>
</evidence>
<name>A0ABQ2S218_9DEIO</name>
<gene>
    <name evidence="1" type="ORF">GCM10008960_09170</name>
</gene>
<accession>A0ABQ2S218</accession>
<proteinExistence type="predicted"/>
<reference evidence="2" key="1">
    <citation type="journal article" date="2019" name="Int. J. Syst. Evol. Microbiol.">
        <title>The Global Catalogue of Microorganisms (GCM) 10K type strain sequencing project: providing services to taxonomists for standard genome sequencing and annotation.</title>
        <authorList>
            <consortium name="The Broad Institute Genomics Platform"/>
            <consortium name="The Broad Institute Genome Sequencing Center for Infectious Disease"/>
            <person name="Wu L."/>
            <person name="Ma J."/>
        </authorList>
    </citation>
    <scope>NUCLEOTIDE SEQUENCE [LARGE SCALE GENOMIC DNA]</scope>
    <source>
        <strain evidence="2">JCM 31405</strain>
    </source>
</reference>
<evidence type="ECO:0000313" key="2">
    <source>
        <dbReference type="Proteomes" id="UP000644548"/>
    </source>
</evidence>
<organism evidence="1 2">
    <name type="scientific">Deinococcus sedimenti</name>
    <dbReference type="NCBI Taxonomy" id="1867090"/>
    <lineage>
        <taxon>Bacteria</taxon>
        <taxon>Thermotogati</taxon>
        <taxon>Deinococcota</taxon>
        <taxon>Deinococci</taxon>
        <taxon>Deinococcales</taxon>
        <taxon>Deinococcaceae</taxon>
        <taxon>Deinococcus</taxon>
    </lineage>
</organism>
<dbReference type="Proteomes" id="UP000644548">
    <property type="component" value="Unassembled WGS sequence"/>
</dbReference>
<comment type="caution">
    <text evidence="1">The sequence shown here is derived from an EMBL/GenBank/DDBJ whole genome shotgun (WGS) entry which is preliminary data.</text>
</comment>
<protein>
    <submittedName>
        <fullName evidence="1">Uncharacterized protein</fullName>
    </submittedName>
</protein>
<dbReference type="EMBL" id="BMQN01000001">
    <property type="protein sequence ID" value="GGR84315.1"/>
    <property type="molecule type" value="Genomic_DNA"/>
</dbReference>
<keyword evidence="2" id="KW-1185">Reference proteome</keyword>